<comment type="caution">
    <text evidence="2">The sequence shown here is derived from an EMBL/GenBank/DDBJ whole genome shotgun (WGS) entry which is preliminary data.</text>
</comment>
<organism evidence="2 3">
    <name type="scientific">Chryseobacterium zhengzhouense</name>
    <dbReference type="NCBI Taxonomy" id="1636086"/>
    <lineage>
        <taxon>Bacteria</taxon>
        <taxon>Pseudomonadati</taxon>
        <taxon>Bacteroidota</taxon>
        <taxon>Flavobacteriia</taxon>
        <taxon>Flavobacteriales</taxon>
        <taxon>Weeksellaceae</taxon>
        <taxon>Chryseobacterium group</taxon>
        <taxon>Chryseobacterium</taxon>
    </lineage>
</organism>
<keyword evidence="3" id="KW-1185">Reference proteome</keyword>
<sequence>MKKRNLYHLFGTVLLAFAVYSCKKEEQESNKNRSPETHIEQQNKITVKESSEKTEGKKSPSDFVPEGYVIFKYEGGISAGAWDEIKGDLNKDGLDDIVLIIKGTDKSKIIQDESRGELDRNRRGIIILMNKGDHYELASKNLDCFSSENEDGGVYFAPELDFQIEKGNLIIGYGHGRYGNWSYTFRYQNDDMELIGYDSYVSQGPVPQYIVSINFLTGKKLTRDNLNKDDNGDNYIEKFKDTWENIKVKKLIRLSEIKDFDELNING</sequence>
<reference evidence="3" key="1">
    <citation type="journal article" date="2019" name="Int. J. Syst. Evol. Microbiol.">
        <title>The Global Catalogue of Microorganisms (GCM) 10K type strain sequencing project: providing services to taxonomists for standard genome sequencing and annotation.</title>
        <authorList>
            <consortium name="The Broad Institute Genomics Platform"/>
            <consortium name="The Broad Institute Genome Sequencing Center for Infectious Disease"/>
            <person name="Wu L."/>
            <person name="Ma J."/>
        </authorList>
    </citation>
    <scope>NUCLEOTIDE SEQUENCE [LARGE SCALE GENOMIC DNA]</scope>
    <source>
        <strain evidence="3">CCUG 54781</strain>
    </source>
</reference>
<accession>A0ABW2M139</accession>
<proteinExistence type="predicted"/>
<feature type="region of interest" description="Disordered" evidence="1">
    <location>
        <begin position="26"/>
        <end position="60"/>
    </location>
</feature>
<name>A0ABW2M139_9FLAO</name>
<evidence type="ECO:0000313" key="2">
    <source>
        <dbReference type="EMBL" id="MFC7348318.1"/>
    </source>
</evidence>
<evidence type="ECO:0000256" key="1">
    <source>
        <dbReference type="SAM" id="MobiDB-lite"/>
    </source>
</evidence>
<gene>
    <name evidence="2" type="ORF">ACFQO9_16485</name>
</gene>
<dbReference type="RefSeq" id="WP_378181787.1">
    <property type="nucleotide sequence ID" value="NZ_JBHTCR010000009.1"/>
</dbReference>
<dbReference type="Proteomes" id="UP001596550">
    <property type="component" value="Unassembled WGS sequence"/>
</dbReference>
<evidence type="ECO:0000313" key="3">
    <source>
        <dbReference type="Proteomes" id="UP001596550"/>
    </source>
</evidence>
<dbReference type="PROSITE" id="PS51257">
    <property type="entry name" value="PROKAR_LIPOPROTEIN"/>
    <property type="match status" value="1"/>
</dbReference>
<dbReference type="EMBL" id="JBHTCR010000009">
    <property type="protein sequence ID" value="MFC7348318.1"/>
    <property type="molecule type" value="Genomic_DNA"/>
</dbReference>
<protein>
    <submittedName>
        <fullName evidence="2">Uncharacterized protein</fullName>
    </submittedName>
</protein>